<protein>
    <submittedName>
        <fullName evidence="1">Uncharacterized protein</fullName>
    </submittedName>
</protein>
<name>H2Y600_CIOSA</name>
<evidence type="ECO:0000313" key="1">
    <source>
        <dbReference type="Ensembl" id="ENSCSAVP00000000748.1"/>
    </source>
</evidence>
<evidence type="ECO:0000313" key="2">
    <source>
        <dbReference type="Proteomes" id="UP000007875"/>
    </source>
</evidence>
<dbReference type="HOGENOM" id="CLU_3162292_0_0_1"/>
<accession>H2Y600</accession>
<reference evidence="2" key="1">
    <citation type="submission" date="2003-08" db="EMBL/GenBank/DDBJ databases">
        <authorList>
            <person name="Birren B."/>
            <person name="Nusbaum C."/>
            <person name="Abebe A."/>
            <person name="Abouelleil A."/>
            <person name="Adekoya E."/>
            <person name="Ait-zahra M."/>
            <person name="Allen N."/>
            <person name="Allen T."/>
            <person name="An P."/>
            <person name="Anderson M."/>
            <person name="Anderson S."/>
            <person name="Arachchi H."/>
            <person name="Armbruster J."/>
            <person name="Bachantsang P."/>
            <person name="Baldwin J."/>
            <person name="Barry A."/>
            <person name="Bayul T."/>
            <person name="Blitshsteyn B."/>
            <person name="Bloom T."/>
            <person name="Blye J."/>
            <person name="Boguslavskiy L."/>
            <person name="Borowsky M."/>
            <person name="Boukhgalter B."/>
            <person name="Brunache A."/>
            <person name="Butler J."/>
            <person name="Calixte N."/>
            <person name="Calvo S."/>
            <person name="Camarata J."/>
            <person name="Campo K."/>
            <person name="Chang J."/>
            <person name="Cheshatsang Y."/>
            <person name="Citroen M."/>
            <person name="Collymore A."/>
            <person name="Considine T."/>
            <person name="Cook A."/>
            <person name="Cooke P."/>
            <person name="Corum B."/>
            <person name="Cuomo C."/>
            <person name="David R."/>
            <person name="Dawoe T."/>
            <person name="Degray S."/>
            <person name="Dodge S."/>
            <person name="Dooley K."/>
            <person name="Dorje P."/>
            <person name="Dorjee K."/>
            <person name="Dorris L."/>
            <person name="Duffey N."/>
            <person name="Dupes A."/>
            <person name="Elkins T."/>
            <person name="Engels R."/>
            <person name="Erickson J."/>
            <person name="Farina A."/>
            <person name="Faro S."/>
            <person name="Ferreira P."/>
            <person name="Fischer H."/>
            <person name="Fitzgerald M."/>
            <person name="Foley K."/>
            <person name="Gage D."/>
            <person name="Galagan J."/>
            <person name="Gearin G."/>
            <person name="Gnerre S."/>
            <person name="Gnirke A."/>
            <person name="Goyette A."/>
            <person name="Graham J."/>
            <person name="Grandbois E."/>
            <person name="Gyaltsen K."/>
            <person name="Hafez N."/>
            <person name="Hagopian D."/>
            <person name="Hagos B."/>
            <person name="Hall J."/>
            <person name="Hatcher B."/>
            <person name="Heller A."/>
            <person name="Higgins H."/>
            <person name="Honan T."/>
            <person name="Horn A."/>
            <person name="Houde N."/>
            <person name="Hughes L."/>
            <person name="Hulme W."/>
            <person name="Husby E."/>
            <person name="Iliev I."/>
            <person name="Jaffe D."/>
            <person name="Jones C."/>
            <person name="Kamal M."/>
            <person name="Kamat A."/>
            <person name="Kamvysselis M."/>
            <person name="Karlsson E."/>
            <person name="Kells C."/>
            <person name="Kieu A."/>
            <person name="Kisner P."/>
            <person name="Kodira C."/>
            <person name="Kulbokas E."/>
            <person name="Labutti K."/>
            <person name="Lama D."/>
            <person name="Landers T."/>
            <person name="Leger J."/>
            <person name="Levine S."/>
            <person name="Lewis D."/>
            <person name="Lewis T."/>
            <person name="Lindblad-toh K."/>
            <person name="Liu X."/>
            <person name="Lokyitsang T."/>
            <person name="Lokyitsang Y."/>
            <person name="Lucien O."/>
            <person name="Lui A."/>
            <person name="Ma L.J."/>
            <person name="Mabbitt R."/>
            <person name="Macdonald J."/>
            <person name="Maclean C."/>
            <person name="Major J."/>
            <person name="Manning J."/>
            <person name="Marabella R."/>
            <person name="Maru K."/>
            <person name="Matthews C."/>
            <person name="Mauceli E."/>
            <person name="Mccarthy M."/>
            <person name="Mcdonough S."/>
            <person name="Mcghee T."/>
            <person name="Meldrim J."/>
            <person name="Meneus L."/>
            <person name="Mesirov J."/>
            <person name="Mihalev A."/>
            <person name="Mihova T."/>
            <person name="Mikkelsen T."/>
            <person name="Mlenga V."/>
            <person name="Moru K."/>
            <person name="Mozes J."/>
            <person name="Mulrain L."/>
            <person name="Munson G."/>
            <person name="Naylor J."/>
            <person name="Newes C."/>
            <person name="Nguyen C."/>
            <person name="Nguyen N."/>
            <person name="Nguyen T."/>
            <person name="Nicol R."/>
            <person name="Nielsen C."/>
            <person name="Nizzari M."/>
            <person name="Norbu C."/>
            <person name="Norbu N."/>
            <person name="O'donnell P."/>
            <person name="Okoawo O."/>
            <person name="O'leary S."/>
            <person name="Omotosho B."/>
            <person name="O'neill K."/>
            <person name="Osman S."/>
            <person name="Parker S."/>
            <person name="Perrin D."/>
            <person name="Phunkhang P."/>
            <person name="Piqani B."/>
            <person name="Purcell S."/>
            <person name="Rachupka T."/>
            <person name="Ramasamy U."/>
            <person name="Rameau R."/>
            <person name="Ray V."/>
            <person name="Raymond C."/>
            <person name="Retta R."/>
            <person name="Richardson S."/>
            <person name="Rise C."/>
            <person name="Rodriguez J."/>
            <person name="Rogers J."/>
            <person name="Rogov P."/>
            <person name="Rutman M."/>
            <person name="Schupbach R."/>
            <person name="Seaman C."/>
            <person name="Settipalli S."/>
            <person name="Sharpe T."/>
            <person name="Sheridan J."/>
            <person name="Sherpa N."/>
            <person name="Shi J."/>
            <person name="Smirnov S."/>
            <person name="Smith C."/>
            <person name="Sougnez C."/>
            <person name="Spencer B."/>
            <person name="Stalker J."/>
            <person name="Stange-thomann N."/>
            <person name="Stavropoulos S."/>
            <person name="Stetson K."/>
            <person name="Stone C."/>
            <person name="Stone S."/>
            <person name="Stubbs M."/>
            <person name="Talamas J."/>
            <person name="Tchuinga P."/>
            <person name="Tenzing P."/>
            <person name="Tesfaye S."/>
            <person name="Theodore J."/>
            <person name="Thoulutsang Y."/>
            <person name="Topham K."/>
            <person name="Towey S."/>
            <person name="Tsamla T."/>
            <person name="Tsomo N."/>
            <person name="Vallee D."/>
            <person name="Vassiliev H."/>
            <person name="Venkataraman V."/>
            <person name="Vinson J."/>
            <person name="Vo A."/>
            <person name="Wade C."/>
            <person name="Wang S."/>
            <person name="Wangchuk T."/>
            <person name="Wangdi T."/>
            <person name="Whittaker C."/>
            <person name="Wilkinson J."/>
            <person name="Wu Y."/>
            <person name="Wyman D."/>
            <person name="Yadav S."/>
            <person name="Yang S."/>
            <person name="Yang X."/>
            <person name="Yeager S."/>
            <person name="Yee E."/>
            <person name="Young G."/>
            <person name="Zainoun J."/>
            <person name="Zembeck L."/>
            <person name="Zimmer A."/>
            <person name="Zody M."/>
            <person name="Lander E."/>
        </authorList>
    </citation>
    <scope>NUCLEOTIDE SEQUENCE [LARGE SCALE GENOMIC DNA]</scope>
</reference>
<dbReference type="InParanoid" id="H2Y600"/>
<dbReference type="Ensembl" id="ENSCSAVT00000000756.1">
    <property type="protein sequence ID" value="ENSCSAVP00000000748.1"/>
    <property type="gene ID" value="ENSCSAVG00000000424.1"/>
</dbReference>
<sequence length="48" mass="5282">LVNAFSTYLFSITSSLKIHAAARTVCDVITAIVHNNTKYGTTFMFSLI</sequence>
<organism evidence="1 2">
    <name type="scientific">Ciona savignyi</name>
    <name type="common">Pacific transparent sea squirt</name>
    <dbReference type="NCBI Taxonomy" id="51511"/>
    <lineage>
        <taxon>Eukaryota</taxon>
        <taxon>Metazoa</taxon>
        <taxon>Chordata</taxon>
        <taxon>Tunicata</taxon>
        <taxon>Ascidiacea</taxon>
        <taxon>Phlebobranchia</taxon>
        <taxon>Cionidae</taxon>
        <taxon>Ciona</taxon>
    </lineage>
</organism>
<dbReference type="AlphaFoldDB" id="H2Y600"/>
<proteinExistence type="predicted"/>
<reference evidence="1" key="3">
    <citation type="submission" date="2025-09" db="UniProtKB">
        <authorList>
            <consortium name="Ensembl"/>
        </authorList>
    </citation>
    <scope>IDENTIFICATION</scope>
</reference>
<dbReference type="Proteomes" id="UP000007875">
    <property type="component" value="Unassembled WGS sequence"/>
</dbReference>
<keyword evidence="2" id="KW-1185">Reference proteome</keyword>
<reference evidence="1" key="2">
    <citation type="submission" date="2025-08" db="UniProtKB">
        <authorList>
            <consortium name="Ensembl"/>
        </authorList>
    </citation>
    <scope>IDENTIFICATION</scope>
</reference>